<evidence type="ECO:0000313" key="1">
    <source>
        <dbReference type="EMBL" id="CAK07166.1"/>
    </source>
</evidence>
<dbReference type="EMBL" id="AM236080">
    <property type="protein sequence ID" value="CAK07166.1"/>
    <property type="molecule type" value="Genomic_DNA"/>
</dbReference>
<dbReference type="EnsemblBacteria" id="CAK07166">
    <property type="protein sequence ID" value="CAK07166"/>
    <property type="gene ID" value="RL1671"/>
</dbReference>
<sequence>MPACHCRIPALLVETWQSASEMSEAAVRVASWEQPSPQTNKPQQLSPVVAASVRSIPILMKRQIAAE</sequence>
<name>Q1MIP4_RHIJ3</name>
<dbReference type="Proteomes" id="UP000006575">
    <property type="component" value="Chromosome"/>
</dbReference>
<reference evidence="1 2" key="1">
    <citation type="journal article" date="2006" name="Genome Biol.">
        <title>The genome of Rhizobium leguminosarum has recognizable core and accessory components.</title>
        <authorList>
            <person name="Young J.W."/>
            <person name="Crossman L.C."/>
            <person name="Johnston A.W.B."/>
            <person name="Thomson N.R."/>
            <person name="Ghazoui Z.F."/>
            <person name="Hull K.H."/>
            <person name="Wexler M."/>
            <person name="Curson A.R.J."/>
            <person name="Todd J.D."/>
            <person name="Poole P.S."/>
            <person name="Mauchline T.H."/>
            <person name="East A.K."/>
            <person name="Quail M.A."/>
            <person name="Churcher C."/>
            <person name="Arrowsmith C."/>
            <person name="Cherevach A."/>
            <person name="Chillingworth T."/>
            <person name="Clarke K."/>
            <person name="Cronin A."/>
            <person name="Davis P."/>
            <person name="Fraser A."/>
            <person name="Hance Z."/>
            <person name="Hauser H."/>
            <person name="Jagels K."/>
            <person name="Moule S."/>
            <person name="Mungall K."/>
            <person name="Norbertczak H."/>
            <person name="Rabbinowitsch E."/>
            <person name="Sanders M."/>
            <person name="Simmonds M."/>
            <person name="Whitehead S."/>
            <person name="Parkhill J."/>
        </authorList>
    </citation>
    <scope>NUCLEOTIDE SEQUENCE [LARGE SCALE GENOMIC DNA]</scope>
    <source>
        <strain evidence="2">DSM 114642 / LMG 32736 / 3841</strain>
    </source>
</reference>
<dbReference type="HOGENOM" id="CLU_2809466_0_0_5"/>
<evidence type="ECO:0000313" key="2">
    <source>
        <dbReference type="Proteomes" id="UP000006575"/>
    </source>
</evidence>
<dbReference type="KEGG" id="rle:RL1671"/>
<dbReference type="AlphaFoldDB" id="Q1MIP4"/>
<keyword evidence="2" id="KW-1185">Reference proteome</keyword>
<accession>Q1MIP4</accession>
<organism evidence="1 2">
    <name type="scientific">Rhizobium johnstonii (strain DSM 114642 / LMG 32736 / 3841)</name>
    <name type="common">Rhizobium leguminosarum bv. viciae</name>
    <dbReference type="NCBI Taxonomy" id="216596"/>
    <lineage>
        <taxon>Bacteria</taxon>
        <taxon>Pseudomonadati</taxon>
        <taxon>Pseudomonadota</taxon>
        <taxon>Alphaproteobacteria</taxon>
        <taxon>Hyphomicrobiales</taxon>
        <taxon>Rhizobiaceae</taxon>
        <taxon>Rhizobium/Agrobacterium group</taxon>
        <taxon>Rhizobium</taxon>
        <taxon>Rhizobium johnstonii</taxon>
    </lineage>
</organism>
<protein>
    <submittedName>
        <fullName evidence="1">Uncharacterized protein</fullName>
    </submittedName>
</protein>
<proteinExistence type="predicted"/>
<gene>
    <name evidence="1" type="ordered locus">RL1671</name>
</gene>